<organism evidence="6 7">
    <name type="scientific">Seiridium unicorne</name>
    <dbReference type="NCBI Taxonomy" id="138068"/>
    <lineage>
        <taxon>Eukaryota</taxon>
        <taxon>Fungi</taxon>
        <taxon>Dikarya</taxon>
        <taxon>Ascomycota</taxon>
        <taxon>Pezizomycotina</taxon>
        <taxon>Sordariomycetes</taxon>
        <taxon>Xylariomycetidae</taxon>
        <taxon>Amphisphaeriales</taxon>
        <taxon>Sporocadaceae</taxon>
        <taxon>Seiridium</taxon>
    </lineage>
</organism>
<comment type="similarity">
    <text evidence="2">Belongs to the RRP1 family.</text>
</comment>
<feature type="compositionally biased region" description="Basic and acidic residues" evidence="5">
    <location>
        <begin position="223"/>
        <end position="233"/>
    </location>
</feature>
<feature type="compositionally biased region" description="Acidic residues" evidence="5">
    <location>
        <begin position="239"/>
        <end position="261"/>
    </location>
</feature>
<evidence type="ECO:0000313" key="7">
    <source>
        <dbReference type="Proteomes" id="UP001408356"/>
    </source>
</evidence>
<proteinExistence type="inferred from homology"/>
<evidence type="ECO:0000256" key="3">
    <source>
        <dbReference type="ARBA" id="ARBA00022552"/>
    </source>
</evidence>
<dbReference type="Pfam" id="PF05997">
    <property type="entry name" value="Nop52"/>
    <property type="match status" value="1"/>
</dbReference>
<name>A0ABR2VC87_9PEZI</name>
<dbReference type="PANTHER" id="PTHR13026:SF0">
    <property type="entry name" value="RIBOSOMAL RNA PROCESSING 1B"/>
    <property type="match status" value="1"/>
</dbReference>
<comment type="subcellular location">
    <subcellularLocation>
        <location evidence="1">Nucleus</location>
    </subcellularLocation>
</comment>
<keyword evidence="3" id="KW-0698">rRNA processing</keyword>
<evidence type="ECO:0000256" key="4">
    <source>
        <dbReference type="ARBA" id="ARBA00023242"/>
    </source>
</evidence>
<feature type="region of interest" description="Disordered" evidence="5">
    <location>
        <begin position="220"/>
        <end position="268"/>
    </location>
</feature>
<evidence type="ECO:0000313" key="6">
    <source>
        <dbReference type="EMBL" id="KAK9424136.1"/>
    </source>
</evidence>
<comment type="caution">
    <text evidence="6">The sequence shown here is derived from an EMBL/GenBank/DDBJ whole genome shotgun (WGS) entry which is preliminary data.</text>
</comment>
<protein>
    <submittedName>
        <fullName evidence="6">Ribosomal RNA-processing protein 1</fullName>
    </submittedName>
</protein>
<accession>A0ABR2VC87</accession>
<dbReference type="Proteomes" id="UP001408356">
    <property type="component" value="Unassembled WGS sequence"/>
</dbReference>
<dbReference type="PANTHER" id="PTHR13026">
    <property type="entry name" value="NNP-1 PROTEIN NOVEL NUCLEAR PROTEIN 1 NOP52"/>
    <property type="match status" value="1"/>
</dbReference>
<dbReference type="InterPro" id="IPR010301">
    <property type="entry name" value="RRP1"/>
</dbReference>
<evidence type="ECO:0000256" key="1">
    <source>
        <dbReference type="ARBA" id="ARBA00004123"/>
    </source>
</evidence>
<keyword evidence="7" id="KW-1185">Reference proteome</keyword>
<dbReference type="EMBL" id="JARVKF010000046">
    <property type="protein sequence ID" value="KAK9424136.1"/>
    <property type="molecule type" value="Genomic_DNA"/>
</dbReference>
<sequence length="268" mass="30330">MAAEERSMPFIKNLASSGTASGFCPNRKARDKALDTLRTFLTASTTARSLSPLENLKLWKGLFYSMYMCDRPIPQQNLCNELASLLDILPDEAVIPWLVGFWDVMSREWTGIDVLRMEKFLLLVRRVLGRSLLWVHDGKGKKGDKRKQDMLALFIDWPFETTGDLKKVPVGLRLHVLDIWIDEAEKVGLVGEDATEKDAEWLVDLKGILDEMIKNTVKPIKSKAKDSVADERLPWNVAEEGEGSDEDEDEEMPEAGEEQEDGWGGFKD</sequence>
<keyword evidence="4" id="KW-0539">Nucleus</keyword>
<reference evidence="6 7" key="1">
    <citation type="journal article" date="2024" name="J. Plant Pathol.">
        <title>Sequence and assembly of the genome of Seiridium unicorne, isolate CBS 538.82, causal agent of cypress canker disease.</title>
        <authorList>
            <person name="Scali E."/>
            <person name="Rocca G.D."/>
            <person name="Danti R."/>
            <person name="Garbelotto M."/>
            <person name="Barberini S."/>
            <person name="Baroncelli R."/>
            <person name="Emiliani G."/>
        </authorList>
    </citation>
    <scope>NUCLEOTIDE SEQUENCE [LARGE SCALE GENOMIC DNA]</scope>
    <source>
        <strain evidence="6 7">BM-138-508</strain>
    </source>
</reference>
<evidence type="ECO:0000256" key="2">
    <source>
        <dbReference type="ARBA" id="ARBA00006374"/>
    </source>
</evidence>
<evidence type="ECO:0000256" key="5">
    <source>
        <dbReference type="SAM" id="MobiDB-lite"/>
    </source>
</evidence>
<gene>
    <name evidence="6" type="ORF">SUNI508_03624</name>
</gene>